<dbReference type="InterPro" id="IPR027417">
    <property type="entry name" value="P-loop_NTPase"/>
</dbReference>
<keyword evidence="2" id="KW-1185">Reference proteome</keyword>
<dbReference type="Proteomes" id="UP000838160">
    <property type="component" value="Unassembled WGS sequence"/>
</dbReference>
<organism evidence="1 2">
    <name type="scientific">Vibrio hippocampi</name>
    <dbReference type="NCBI Taxonomy" id="654686"/>
    <lineage>
        <taxon>Bacteria</taxon>
        <taxon>Pseudomonadati</taxon>
        <taxon>Pseudomonadota</taxon>
        <taxon>Gammaproteobacteria</taxon>
        <taxon>Vibrionales</taxon>
        <taxon>Vibrionaceae</taxon>
        <taxon>Vibrio</taxon>
    </lineage>
</organism>
<sequence>MHELINDLQTKQLIWKGNRHQAPSQYHTTGFSELDQQLQGGFPTSGVVEIQALSGIGELRLLTPFIAQQAKQRLCVLINPPGYVCAEYLYAQGISPSQVLLVYPTSEAHALWAAEQSLKSGASCTVCLWQNDIEIHQAKRLQVASDVGHCPLFLLKPNAEQAQKVFSLPVSLSLTLHPHPSGIEVNITKRKGGFPRASFVIDMSQYWPELASVNKPPANNVLAFPLLQQG</sequence>
<protein>
    <recommendedName>
        <fullName evidence="3">Recombinase RecA</fullName>
    </recommendedName>
</protein>
<dbReference type="Gene3D" id="3.40.50.300">
    <property type="entry name" value="P-loop containing nucleotide triphosphate hydrolases"/>
    <property type="match status" value="1"/>
</dbReference>
<dbReference type="NCBIfam" id="NF033429">
    <property type="entry name" value="ImuA_translesion"/>
    <property type="match status" value="1"/>
</dbReference>
<dbReference type="PIRSF" id="PIRSF037290">
    <property type="entry name" value="UCP037290"/>
    <property type="match status" value="1"/>
</dbReference>
<evidence type="ECO:0000313" key="2">
    <source>
        <dbReference type="Proteomes" id="UP000838160"/>
    </source>
</evidence>
<dbReference type="InterPro" id="IPR017166">
    <property type="entry name" value="UCP037290"/>
</dbReference>
<dbReference type="InterPro" id="IPR047610">
    <property type="entry name" value="ImuA_translesion"/>
</dbReference>
<accession>A0ABM8ZI79</accession>
<comment type="caution">
    <text evidence="1">The sequence shown here is derived from an EMBL/GenBank/DDBJ whole genome shotgun (WGS) entry which is preliminary data.</text>
</comment>
<evidence type="ECO:0008006" key="3">
    <source>
        <dbReference type="Google" id="ProtNLM"/>
    </source>
</evidence>
<name>A0ABM8ZI79_9VIBR</name>
<proteinExistence type="predicted"/>
<dbReference type="EMBL" id="CAKLCM010000002">
    <property type="protein sequence ID" value="CAH0526517.1"/>
    <property type="molecule type" value="Genomic_DNA"/>
</dbReference>
<dbReference type="SUPFAM" id="SSF52540">
    <property type="entry name" value="P-loop containing nucleoside triphosphate hydrolases"/>
    <property type="match status" value="1"/>
</dbReference>
<evidence type="ECO:0000313" key="1">
    <source>
        <dbReference type="EMBL" id="CAH0526517.1"/>
    </source>
</evidence>
<reference evidence="1" key="1">
    <citation type="submission" date="2021-12" db="EMBL/GenBank/DDBJ databases">
        <authorList>
            <person name="Rodrigo-Torres L."/>
            <person name="Arahal R. D."/>
            <person name="Lucena T."/>
        </authorList>
    </citation>
    <scope>NUCLEOTIDE SEQUENCE</scope>
    <source>
        <strain evidence="1">CECT 8226</strain>
    </source>
</reference>
<gene>
    <name evidence="1" type="ORF">VHP8226_01871</name>
</gene>
<dbReference type="RefSeq" id="WP_237484786.1">
    <property type="nucleotide sequence ID" value="NZ_CAKLCM010000002.1"/>
</dbReference>